<evidence type="ECO:0000313" key="2">
    <source>
        <dbReference type="Proteomes" id="UP000198599"/>
    </source>
</evidence>
<reference evidence="2" key="1">
    <citation type="submission" date="2016-10" db="EMBL/GenBank/DDBJ databases">
        <authorList>
            <person name="Varghese N."/>
            <person name="Submissions S."/>
        </authorList>
    </citation>
    <scope>NUCLEOTIDE SEQUENCE [LARGE SCALE GENOMIC DNA]</scope>
    <source>
        <strain evidence="2">DSM 28463</strain>
    </source>
</reference>
<dbReference type="EMBL" id="FOVP01000007">
    <property type="protein sequence ID" value="SFN70907.1"/>
    <property type="molecule type" value="Genomic_DNA"/>
</dbReference>
<proteinExistence type="predicted"/>
<accession>A0A1I5B891</accession>
<evidence type="ECO:0008006" key="3">
    <source>
        <dbReference type="Google" id="ProtNLM"/>
    </source>
</evidence>
<keyword evidence="2" id="KW-1185">Reference proteome</keyword>
<dbReference type="Proteomes" id="UP000198599">
    <property type="component" value="Unassembled WGS sequence"/>
</dbReference>
<organism evidence="1 2">
    <name type="scientific">Roseovarius lutimaris</name>
    <dbReference type="NCBI Taxonomy" id="1005928"/>
    <lineage>
        <taxon>Bacteria</taxon>
        <taxon>Pseudomonadati</taxon>
        <taxon>Pseudomonadota</taxon>
        <taxon>Alphaproteobacteria</taxon>
        <taxon>Rhodobacterales</taxon>
        <taxon>Roseobacteraceae</taxon>
        <taxon>Roseovarius</taxon>
    </lineage>
</organism>
<evidence type="ECO:0000313" key="1">
    <source>
        <dbReference type="EMBL" id="SFN70907.1"/>
    </source>
</evidence>
<protein>
    <recommendedName>
        <fullName evidence="3">NIPSNAP protein</fullName>
    </recommendedName>
</protein>
<dbReference type="RefSeq" id="WP_092836682.1">
    <property type="nucleotide sequence ID" value="NZ_FOVP01000007.1"/>
</dbReference>
<sequence>MNLYCCMIDLKQDAKALAFAAALEAWMTHLQSHGAIGQWRLYRSKLNLAADAYRDFRLDIEVADLSHLDRAFRLTGQHDDETAQLHDRVHSQIAKADFALFRPYPDPERAERMALV</sequence>
<dbReference type="AlphaFoldDB" id="A0A1I5B891"/>
<dbReference type="STRING" id="1005928.SAMN04487859_107117"/>
<dbReference type="Pfam" id="PF20319">
    <property type="entry name" value="DUF6614"/>
    <property type="match status" value="1"/>
</dbReference>
<gene>
    <name evidence="1" type="ORF">SAMN04487859_107117</name>
</gene>
<name>A0A1I5B891_9RHOB</name>
<dbReference type="InterPro" id="IPR046722">
    <property type="entry name" value="DUF6614"/>
</dbReference>
<dbReference type="OrthoDB" id="7359918at2"/>